<dbReference type="Pfam" id="PF13185">
    <property type="entry name" value="GAF_2"/>
    <property type="match status" value="1"/>
</dbReference>
<dbReference type="SMART" id="SM01012">
    <property type="entry name" value="ANTAR"/>
    <property type="match status" value="1"/>
</dbReference>
<dbReference type="Pfam" id="PF03861">
    <property type="entry name" value="ANTAR"/>
    <property type="match status" value="1"/>
</dbReference>
<gene>
    <name evidence="4" type="ORF">FMM08_11825</name>
</gene>
<organism evidence="4 5">
    <name type="scientific">Quadrisphaera setariae</name>
    <dbReference type="NCBI Taxonomy" id="2593304"/>
    <lineage>
        <taxon>Bacteria</taxon>
        <taxon>Bacillati</taxon>
        <taxon>Actinomycetota</taxon>
        <taxon>Actinomycetes</taxon>
        <taxon>Kineosporiales</taxon>
        <taxon>Kineosporiaceae</taxon>
        <taxon>Quadrisphaera</taxon>
    </lineage>
</organism>
<comment type="caution">
    <text evidence="4">The sequence shown here is derived from an EMBL/GenBank/DDBJ whole genome shotgun (WGS) entry which is preliminary data.</text>
</comment>
<feature type="domain" description="ANTAR" evidence="3">
    <location>
        <begin position="173"/>
        <end position="234"/>
    </location>
</feature>
<dbReference type="EMBL" id="VKAC01000006">
    <property type="protein sequence ID" value="TXR56113.1"/>
    <property type="molecule type" value="Genomic_DNA"/>
</dbReference>
<keyword evidence="2" id="KW-0804">Transcription</keyword>
<dbReference type="InterPro" id="IPR029016">
    <property type="entry name" value="GAF-like_dom_sf"/>
</dbReference>
<evidence type="ECO:0000259" key="3">
    <source>
        <dbReference type="PROSITE" id="PS50921"/>
    </source>
</evidence>
<evidence type="ECO:0000256" key="1">
    <source>
        <dbReference type="ARBA" id="ARBA00023015"/>
    </source>
</evidence>
<accession>A0A5C8ZFY3</accession>
<keyword evidence="5" id="KW-1185">Reference proteome</keyword>
<dbReference type="Gene3D" id="1.10.10.10">
    <property type="entry name" value="Winged helix-like DNA-binding domain superfamily/Winged helix DNA-binding domain"/>
    <property type="match status" value="1"/>
</dbReference>
<keyword evidence="1" id="KW-0805">Transcription regulation</keyword>
<dbReference type="OrthoDB" id="3683444at2"/>
<dbReference type="RefSeq" id="WP_147926545.1">
    <property type="nucleotide sequence ID" value="NZ_VKAC01000006.1"/>
</dbReference>
<dbReference type="InterPro" id="IPR036388">
    <property type="entry name" value="WH-like_DNA-bd_sf"/>
</dbReference>
<evidence type="ECO:0000313" key="4">
    <source>
        <dbReference type="EMBL" id="TXR56113.1"/>
    </source>
</evidence>
<dbReference type="SUPFAM" id="SSF55781">
    <property type="entry name" value="GAF domain-like"/>
    <property type="match status" value="1"/>
</dbReference>
<dbReference type="Proteomes" id="UP000321234">
    <property type="component" value="Unassembled WGS sequence"/>
</dbReference>
<reference evidence="4 5" key="1">
    <citation type="submission" date="2019-07" db="EMBL/GenBank/DDBJ databases">
        <title>Quadrisphaera sp. strain DD2A genome sequencing and assembly.</title>
        <authorList>
            <person name="Kim I."/>
        </authorList>
    </citation>
    <scope>NUCLEOTIDE SEQUENCE [LARGE SCALE GENOMIC DNA]</scope>
    <source>
        <strain evidence="4 5">DD2A</strain>
    </source>
</reference>
<dbReference type="InterPro" id="IPR005561">
    <property type="entry name" value="ANTAR"/>
</dbReference>
<evidence type="ECO:0000256" key="2">
    <source>
        <dbReference type="ARBA" id="ARBA00023163"/>
    </source>
</evidence>
<dbReference type="PIRSF" id="PIRSF036625">
    <property type="entry name" value="GAF_ANTAR"/>
    <property type="match status" value="1"/>
</dbReference>
<sequence>MSTRSEQDVAGSFVSLATALATGADVVELLAELTEDCARLLDVDSAGLLLADGSGVLHVLAATSADTRELEVFQTQRVEGPCLDCYRSGEVLRVPDLEGQAQRWPAFAAVALGMGFSSVHAVPMRLRARRLGALGLFGRRSGALDDSDLSLGQALADVASVAIVQNSSAPAPAEDDAVLESHLQDALRARVVVEQAKGVLAYSGSISMAQAHAQLRGYARDHGLRLSDLAAGVVERRTPVRSVLEHRSSTADLP</sequence>
<name>A0A5C8ZFY3_9ACTN</name>
<dbReference type="InterPro" id="IPR003018">
    <property type="entry name" value="GAF"/>
</dbReference>
<dbReference type="InterPro" id="IPR012074">
    <property type="entry name" value="GAF_ANTAR"/>
</dbReference>
<protein>
    <submittedName>
        <fullName evidence="4">GAF and ANTAR domain-containing protein</fullName>
    </submittedName>
</protein>
<dbReference type="PROSITE" id="PS50921">
    <property type="entry name" value="ANTAR"/>
    <property type="match status" value="1"/>
</dbReference>
<dbReference type="AlphaFoldDB" id="A0A5C8ZFY3"/>
<dbReference type="GO" id="GO:0003723">
    <property type="term" value="F:RNA binding"/>
    <property type="evidence" value="ECO:0007669"/>
    <property type="project" value="InterPro"/>
</dbReference>
<evidence type="ECO:0000313" key="5">
    <source>
        <dbReference type="Proteomes" id="UP000321234"/>
    </source>
</evidence>
<dbReference type="Gene3D" id="3.30.450.40">
    <property type="match status" value="1"/>
</dbReference>
<proteinExistence type="predicted"/>